<keyword evidence="3" id="KW-0479">Metal-binding</keyword>
<evidence type="ECO:0000256" key="1">
    <source>
        <dbReference type="ARBA" id="ARBA00001936"/>
    </source>
</evidence>
<dbReference type="InterPro" id="IPR000086">
    <property type="entry name" value="NUDIX_hydrolase_dom"/>
</dbReference>
<evidence type="ECO:0000256" key="3">
    <source>
        <dbReference type="ARBA" id="ARBA00022723"/>
    </source>
</evidence>
<dbReference type="InterPro" id="IPR039121">
    <property type="entry name" value="NUDT19"/>
</dbReference>
<dbReference type="InterPro" id="IPR015797">
    <property type="entry name" value="NUDIX_hydrolase-like_dom_sf"/>
</dbReference>
<dbReference type="Proteomes" id="UP001589707">
    <property type="component" value="Unassembled WGS sequence"/>
</dbReference>
<name>A0ABV5X185_9MICO</name>
<keyword evidence="9" id="KW-1185">Reference proteome</keyword>
<dbReference type="Gene3D" id="3.90.79.10">
    <property type="entry name" value="Nucleoside Triphosphate Pyrophosphohydrolase"/>
    <property type="match status" value="2"/>
</dbReference>
<feature type="domain" description="Nudix hydrolase" evidence="7">
    <location>
        <begin position="33"/>
        <end position="203"/>
    </location>
</feature>
<evidence type="ECO:0000256" key="5">
    <source>
        <dbReference type="ARBA" id="ARBA00022842"/>
    </source>
</evidence>
<keyword evidence="6" id="KW-0464">Manganese</keyword>
<dbReference type="EMBL" id="JBHMAU010000047">
    <property type="protein sequence ID" value="MFB9776195.1"/>
    <property type="molecule type" value="Genomic_DNA"/>
</dbReference>
<comment type="cofactor">
    <cofactor evidence="2">
        <name>Mg(2+)</name>
        <dbReference type="ChEBI" id="CHEBI:18420"/>
    </cofactor>
</comment>
<proteinExistence type="predicted"/>
<sequence>MMVRNLGPEGTDRSDVVDITDATVMPADPHAVPVRPAVSVLLIRDGADGLEVFVQHRVATMDFAAGVVVYPGGRVDPIDEETGANLATAPEVVDAHEQAWHLSACEDLPGGARTLMACAMREVAEEAGVVLAAEDLKPWANWVTPPGRSRRFDTYFFVSAPEDADAAVHQTTEAENSEWMNVKHIIAEEEAQRLKLMRPTLALLGEIDARGSVEAVMGSDHEIVPVKPREPGKHS</sequence>
<protein>
    <submittedName>
        <fullName evidence="8">NUDIX domain-containing protein</fullName>
    </submittedName>
</protein>
<dbReference type="RefSeq" id="WP_376839992.1">
    <property type="nucleotide sequence ID" value="NZ_JBHMAU010000047.1"/>
</dbReference>
<dbReference type="CDD" id="cd18870">
    <property type="entry name" value="NUDIX_AcylCoAdiphos_Nudt19"/>
    <property type="match status" value="1"/>
</dbReference>
<evidence type="ECO:0000256" key="6">
    <source>
        <dbReference type="ARBA" id="ARBA00023211"/>
    </source>
</evidence>
<dbReference type="SUPFAM" id="SSF55811">
    <property type="entry name" value="Nudix"/>
    <property type="match status" value="1"/>
</dbReference>
<dbReference type="Pfam" id="PF00293">
    <property type="entry name" value="NUDIX"/>
    <property type="match status" value="1"/>
</dbReference>
<evidence type="ECO:0000256" key="2">
    <source>
        <dbReference type="ARBA" id="ARBA00001946"/>
    </source>
</evidence>
<evidence type="ECO:0000313" key="8">
    <source>
        <dbReference type="EMBL" id="MFB9776195.1"/>
    </source>
</evidence>
<dbReference type="PANTHER" id="PTHR12318:SF0">
    <property type="entry name" value="ACYL-COENZYME A DIPHOSPHATASE NUDT19"/>
    <property type="match status" value="1"/>
</dbReference>
<comment type="cofactor">
    <cofactor evidence="1">
        <name>Mn(2+)</name>
        <dbReference type="ChEBI" id="CHEBI:29035"/>
    </cofactor>
</comment>
<evidence type="ECO:0000313" key="9">
    <source>
        <dbReference type="Proteomes" id="UP001589707"/>
    </source>
</evidence>
<dbReference type="PANTHER" id="PTHR12318">
    <property type="entry name" value="TESTOSTERONE-REGULATED PROTEIN RP2"/>
    <property type="match status" value="1"/>
</dbReference>
<evidence type="ECO:0000259" key="7">
    <source>
        <dbReference type="PROSITE" id="PS51462"/>
    </source>
</evidence>
<keyword evidence="5" id="KW-0460">Magnesium</keyword>
<dbReference type="PROSITE" id="PS51462">
    <property type="entry name" value="NUDIX"/>
    <property type="match status" value="1"/>
</dbReference>
<comment type="caution">
    <text evidence="8">The sequence shown here is derived from an EMBL/GenBank/DDBJ whole genome shotgun (WGS) entry which is preliminary data.</text>
</comment>
<evidence type="ECO:0000256" key="4">
    <source>
        <dbReference type="ARBA" id="ARBA00022801"/>
    </source>
</evidence>
<accession>A0ABV5X185</accession>
<gene>
    <name evidence="8" type="ORF">ACFFN1_07230</name>
</gene>
<keyword evidence="4" id="KW-0378">Hydrolase</keyword>
<reference evidence="8 9" key="1">
    <citation type="submission" date="2024-09" db="EMBL/GenBank/DDBJ databases">
        <authorList>
            <person name="Sun Q."/>
            <person name="Mori K."/>
        </authorList>
    </citation>
    <scope>NUCLEOTIDE SEQUENCE [LARGE SCALE GENOMIC DNA]</scope>
    <source>
        <strain evidence="8 9">JCM 11683</strain>
    </source>
</reference>
<organism evidence="8 9">
    <name type="scientific">Brevibacterium otitidis</name>
    <dbReference type="NCBI Taxonomy" id="53364"/>
    <lineage>
        <taxon>Bacteria</taxon>
        <taxon>Bacillati</taxon>
        <taxon>Actinomycetota</taxon>
        <taxon>Actinomycetes</taxon>
        <taxon>Micrococcales</taxon>
        <taxon>Brevibacteriaceae</taxon>
        <taxon>Brevibacterium</taxon>
    </lineage>
</organism>